<evidence type="ECO:0000313" key="4">
    <source>
        <dbReference type="Proteomes" id="UP001596540"/>
    </source>
</evidence>
<accession>A0ABW2KDY8</accession>
<gene>
    <name evidence="3" type="ORF">ACFQRF_10435</name>
</gene>
<dbReference type="InterPro" id="IPR002477">
    <property type="entry name" value="Peptidoglycan-bd-like"/>
</dbReference>
<dbReference type="InterPro" id="IPR036365">
    <property type="entry name" value="PGBD-like_sf"/>
</dbReference>
<protein>
    <submittedName>
        <fullName evidence="3">Peptidoglycan-binding protein</fullName>
    </submittedName>
</protein>
<feature type="domain" description="Peptidoglycan binding-like" evidence="2">
    <location>
        <begin position="12"/>
        <end position="46"/>
    </location>
</feature>
<dbReference type="RefSeq" id="WP_379870808.1">
    <property type="nucleotide sequence ID" value="NZ_JBHTBH010000004.1"/>
</dbReference>
<feature type="compositionally biased region" description="Basic residues" evidence="1">
    <location>
        <begin position="126"/>
        <end position="135"/>
    </location>
</feature>
<evidence type="ECO:0000259" key="2">
    <source>
        <dbReference type="Pfam" id="PF01471"/>
    </source>
</evidence>
<feature type="region of interest" description="Disordered" evidence="1">
    <location>
        <begin position="74"/>
        <end position="135"/>
    </location>
</feature>
<proteinExistence type="predicted"/>
<dbReference type="Proteomes" id="UP001596540">
    <property type="component" value="Unassembled WGS sequence"/>
</dbReference>
<organism evidence="3 4">
    <name type="scientific">Marinactinospora rubrisoli</name>
    <dbReference type="NCBI Taxonomy" id="2715399"/>
    <lineage>
        <taxon>Bacteria</taxon>
        <taxon>Bacillati</taxon>
        <taxon>Actinomycetota</taxon>
        <taxon>Actinomycetes</taxon>
        <taxon>Streptosporangiales</taxon>
        <taxon>Nocardiopsidaceae</taxon>
        <taxon>Marinactinospora</taxon>
    </lineage>
</organism>
<evidence type="ECO:0000313" key="3">
    <source>
        <dbReference type="EMBL" id="MFC7328158.1"/>
    </source>
</evidence>
<sequence>MASAAAAAQFGADGDYGQESVNAVLAFQSDHGPTIVDGIARPETLAGIALALRLQADADDYPPSLWISHVAVSDTRPLGPRPPTLGRASTVAPARLRAPGPPAGRGRAAPAPRSPWTTPPATSARRSNRSMTTRR</sequence>
<reference evidence="4" key="1">
    <citation type="journal article" date="2019" name="Int. J. Syst. Evol. Microbiol.">
        <title>The Global Catalogue of Microorganisms (GCM) 10K type strain sequencing project: providing services to taxonomists for standard genome sequencing and annotation.</title>
        <authorList>
            <consortium name="The Broad Institute Genomics Platform"/>
            <consortium name="The Broad Institute Genome Sequencing Center for Infectious Disease"/>
            <person name="Wu L."/>
            <person name="Ma J."/>
        </authorList>
    </citation>
    <scope>NUCLEOTIDE SEQUENCE [LARGE SCALE GENOMIC DNA]</scope>
    <source>
        <strain evidence="4">CGMCC 4.7382</strain>
    </source>
</reference>
<feature type="compositionally biased region" description="Low complexity" evidence="1">
    <location>
        <begin position="84"/>
        <end position="115"/>
    </location>
</feature>
<dbReference type="EMBL" id="JBHTBH010000004">
    <property type="protein sequence ID" value="MFC7328158.1"/>
    <property type="molecule type" value="Genomic_DNA"/>
</dbReference>
<dbReference type="SUPFAM" id="SSF47090">
    <property type="entry name" value="PGBD-like"/>
    <property type="match status" value="1"/>
</dbReference>
<keyword evidence="4" id="KW-1185">Reference proteome</keyword>
<evidence type="ECO:0000256" key="1">
    <source>
        <dbReference type="SAM" id="MobiDB-lite"/>
    </source>
</evidence>
<comment type="caution">
    <text evidence="3">The sequence shown here is derived from an EMBL/GenBank/DDBJ whole genome shotgun (WGS) entry which is preliminary data.</text>
</comment>
<name>A0ABW2KDY8_9ACTN</name>
<dbReference type="Pfam" id="PF01471">
    <property type="entry name" value="PG_binding_1"/>
    <property type="match status" value="1"/>
</dbReference>
<dbReference type="InterPro" id="IPR036366">
    <property type="entry name" value="PGBDSf"/>
</dbReference>
<dbReference type="Gene3D" id="1.10.101.10">
    <property type="entry name" value="PGBD-like superfamily/PGBD"/>
    <property type="match status" value="1"/>
</dbReference>